<dbReference type="InterPro" id="IPR007110">
    <property type="entry name" value="Ig-like_dom"/>
</dbReference>
<dbReference type="SUPFAM" id="SSF48726">
    <property type="entry name" value="Immunoglobulin"/>
    <property type="match status" value="1"/>
</dbReference>
<reference evidence="3" key="1">
    <citation type="submission" date="2025-08" db="UniProtKB">
        <authorList>
            <consortium name="RefSeq"/>
        </authorList>
    </citation>
    <scope>IDENTIFICATION</scope>
</reference>
<dbReference type="KEGG" id="alim:106512739"/>
<dbReference type="GeneID" id="106512739"/>
<name>A0A2I4AMM7_AUSLI</name>
<dbReference type="AlphaFoldDB" id="A0A2I4AMM7"/>
<feature type="domain" description="Ig-like" evidence="1">
    <location>
        <begin position="68"/>
        <end position="178"/>
    </location>
</feature>
<dbReference type="RefSeq" id="XP_013856743.1">
    <property type="nucleotide sequence ID" value="XM_014001289.1"/>
</dbReference>
<feature type="non-terminal residue" evidence="3">
    <location>
        <position position="352"/>
    </location>
</feature>
<dbReference type="InParanoid" id="A0A2I4AMM7"/>
<evidence type="ECO:0000313" key="3">
    <source>
        <dbReference type="RefSeq" id="XP_013856743.1"/>
    </source>
</evidence>
<gene>
    <name evidence="3" type="primary">LOC106512739</name>
</gene>
<dbReference type="OrthoDB" id="8445889at2759"/>
<dbReference type="PROSITE" id="PS50835">
    <property type="entry name" value="IG_LIKE"/>
    <property type="match status" value="1"/>
</dbReference>
<organism evidence="2 3">
    <name type="scientific">Austrofundulus limnaeus</name>
    <name type="common">Annual killifish</name>
    <dbReference type="NCBI Taxonomy" id="52670"/>
    <lineage>
        <taxon>Eukaryota</taxon>
        <taxon>Metazoa</taxon>
        <taxon>Chordata</taxon>
        <taxon>Craniata</taxon>
        <taxon>Vertebrata</taxon>
        <taxon>Euteleostomi</taxon>
        <taxon>Actinopterygii</taxon>
        <taxon>Neopterygii</taxon>
        <taxon>Teleostei</taxon>
        <taxon>Neoteleostei</taxon>
        <taxon>Acanthomorphata</taxon>
        <taxon>Ovalentaria</taxon>
        <taxon>Atherinomorphae</taxon>
        <taxon>Cyprinodontiformes</taxon>
        <taxon>Rivulidae</taxon>
        <taxon>Austrofundulus</taxon>
    </lineage>
</organism>
<dbReference type="Gene3D" id="2.60.40.10">
    <property type="entry name" value="Immunoglobulins"/>
    <property type="match status" value="1"/>
</dbReference>
<sequence>MDKISFKMELTMTLTFLLLMAWTTMTLEMTMPILNGNEDLPPLTYNMLQVQQRVLRRNKVRLRVLQTPTVLREKRASRVYQADNDPVVRRDDQSGIRTVVEVPLTKWALLPCQCTKWNVETHFRPMWINNHGKLVNLLNSDRPRVHALLNDAKVNIIEGDCSLYIRSVGIEDQGEYKCIYLDPTPERIRLPNGPVAVVRKVLLVARNQSFTIKQKVYEEVVTEKMSTLSPFISGDSTTLLNSNPQWVETEGTSTSVLTTKQIYRQETFGVESKEMTTESIMTGRSITLGETKITSTAKHDFKTSFNLHTREPNRVWNIVETSGDTEVVKENIDRAISEQRTESILGSTVSAL</sequence>
<dbReference type="InterPro" id="IPR036179">
    <property type="entry name" value="Ig-like_dom_sf"/>
</dbReference>
<keyword evidence="2" id="KW-1185">Reference proteome</keyword>
<evidence type="ECO:0000259" key="1">
    <source>
        <dbReference type="PROSITE" id="PS50835"/>
    </source>
</evidence>
<evidence type="ECO:0000313" key="2">
    <source>
        <dbReference type="Proteomes" id="UP000192220"/>
    </source>
</evidence>
<dbReference type="Proteomes" id="UP000192220">
    <property type="component" value="Unplaced"/>
</dbReference>
<proteinExistence type="predicted"/>
<dbReference type="InterPro" id="IPR013783">
    <property type="entry name" value="Ig-like_fold"/>
</dbReference>
<accession>A0A2I4AMM7</accession>
<protein>
    <submittedName>
        <fullName evidence="3">Uncharacterized protein LOC106512739</fullName>
    </submittedName>
</protein>